<dbReference type="Pfam" id="PF00440">
    <property type="entry name" value="TetR_N"/>
    <property type="match status" value="1"/>
</dbReference>
<feature type="DNA-binding region" description="H-T-H motif" evidence="2">
    <location>
        <begin position="26"/>
        <end position="45"/>
    </location>
</feature>
<dbReference type="PRINTS" id="PR00455">
    <property type="entry name" value="HTHTETR"/>
</dbReference>
<dbReference type="PANTHER" id="PTHR30055">
    <property type="entry name" value="HTH-TYPE TRANSCRIPTIONAL REGULATOR RUTR"/>
    <property type="match status" value="1"/>
</dbReference>
<comment type="caution">
    <text evidence="4">The sequence shown here is derived from an EMBL/GenBank/DDBJ whole genome shotgun (WGS) entry which is preliminary data.</text>
</comment>
<sequence>MRVPSAQDWVEAALTAISEGGLAAVAVEPLAVRLGTTKGSFYWHFRSRDALVDAVLAHWEESNTRQVIARAEAESEPMARLRTLFAVVPAATGGDPVEIALMAAAGQPRVAAVLTRVTERRIAYVSRIIEDLGFPPDEARLRGLLLYNAHLGKVQLINAVPQVLPTDLEQQERYRELLLFTVLRRE</sequence>
<reference evidence="5" key="1">
    <citation type="journal article" date="2019" name="Int. J. Syst. Evol. Microbiol.">
        <title>The Global Catalogue of Microorganisms (GCM) 10K type strain sequencing project: providing services to taxonomists for standard genome sequencing and annotation.</title>
        <authorList>
            <consortium name="The Broad Institute Genomics Platform"/>
            <consortium name="The Broad Institute Genome Sequencing Center for Infectious Disease"/>
            <person name="Wu L."/>
            <person name="Ma J."/>
        </authorList>
    </citation>
    <scope>NUCLEOTIDE SEQUENCE [LARGE SCALE GENOMIC DNA]</scope>
    <source>
        <strain evidence="5">JCM 16702</strain>
    </source>
</reference>
<dbReference type="PANTHER" id="PTHR30055:SF239">
    <property type="entry name" value="TRANSCRIPTIONAL REGULATORY PROTEIN"/>
    <property type="match status" value="1"/>
</dbReference>
<protein>
    <submittedName>
        <fullName evidence="4">TetR/AcrR family transcriptional regulator</fullName>
    </submittedName>
</protein>
<dbReference type="InterPro" id="IPR050109">
    <property type="entry name" value="HTH-type_TetR-like_transc_reg"/>
</dbReference>
<feature type="domain" description="HTH tetR-type" evidence="3">
    <location>
        <begin position="3"/>
        <end position="63"/>
    </location>
</feature>
<evidence type="ECO:0000256" key="2">
    <source>
        <dbReference type="PROSITE-ProRule" id="PRU00335"/>
    </source>
</evidence>
<dbReference type="PROSITE" id="PS50977">
    <property type="entry name" value="HTH_TETR_2"/>
    <property type="match status" value="1"/>
</dbReference>
<dbReference type="InterPro" id="IPR009057">
    <property type="entry name" value="Homeodomain-like_sf"/>
</dbReference>
<organism evidence="4 5">
    <name type="scientific">Actinomadura miaoliensis</name>
    <dbReference type="NCBI Taxonomy" id="430685"/>
    <lineage>
        <taxon>Bacteria</taxon>
        <taxon>Bacillati</taxon>
        <taxon>Actinomycetota</taxon>
        <taxon>Actinomycetes</taxon>
        <taxon>Streptosporangiales</taxon>
        <taxon>Thermomonosporaceae</taxon>
        <taxon>Actinomadura</taxon>
    </lineage>
</organism>
<name>A0ABP7WU06_9ACTN</name>
<accession>A0ABP7WU06</accession>
<dbReference type="EMBL" id="BAAAZG010000055">
    <property type="protein sequence ID" value="GAA4096841.1"/>
    <property type="molecule type" value="Genomic_DNA"/>
</dbReference>
<gene>
    <name evidence="4" type="ORF">GCM10022214_70840</name>
</gene>
<keyword evidence="1 2" id="KW-0238">DNA-binding</keyword>
<dbReference type="InterPro" id="IPR001647">
    <property type="entry name" value="HTH_TetR"/>
</dbReference>
<keyword evidence="5" id="KW-1185">Reference proteome</keyword>
<proteinExistence type="predicted"/>
<dbReference type="Gene3D" id="1.10.357.10">
    <property type="entry name" value="Tetracycline Repressor, domain 2"/>
    <property type="match status" value="1"/>
</dbReference>
<evidence type="ECO:0000313" key="5">
    <source>
        <dbReference type="Proteomes" id="UP001500683"/>
    </source>
</evidence>
<dbReference type="Proteomes" id="UP001500683">
    <property type="component" value="Unassembled WGS sequence"/>
</dbReference>
<dbReference type="SUPFAM" id="SSF46689">
    <property type="entry name" value="Homeodomain-like"/>
    <property type="match status" value="1"/>
</dbReference>
<evidence type="ECO:0000313" key="4">
    <source>
        <dbReference type="EMBL" id="GAA4096841.1"/>
    </source>
</evidence>
<evidence type="ECO:0000259" key="3">
    <source>
        <dbReference type="PROSITE" id="PS50977"/>
    </source>
</evidence>
<evidence type="ECO:0000256" key="1">
    <source>
        <dbReference type="ARBA" id="ARBA00023125"/>
    </source>
</evidence>